<comment type="caution">
    <text evidence="1">The sequence shown here is derived from an EMBL/GenBank/DDBJ whole genome shotgun (WGS) entry which is preliminary data.</text>
</comment>
<gene>
    <name evidence="1" type="ORF">HU200_004261</name>
</gene>
<proteinExistence type="predicted"/>
<dbReference type="EMBL" id="JACEFO010000278">
    <property type="protein sequence ID" value="KAF8775753.1"/>
    <property type="molecule type" value="Genomic_DNA"/>
</dbReference>
<organism evidence="1 2">
    <name type="scientific">Digitaria exilis</name>
    <dbReference type="NCBI Taxonomy" id="1010633"/>
    <lineage>
        <taxon>Eukaryota</taxon>
        <taxon>Viridiplantae</taxon>
        <taxon>Streptophyta</taxon>
        <taxon>Embryophyta</taxon>
        <taxon>Tracheophyta</taxon>
        <taxon>Spermatophyta</taxon>
        <taxon>Magnoliopsida</taxon>
        <taxon>Liliopsida</taxon>
        <taxon>Poales</taxon>
        <taxon>Poaceae</taxon>
        <taxon>PACMAD clade</taxon>
        <taxon>Panicoideae</taxon>
        <taxon>Panicodae</taxon>
        <taxon>Paniceae</taxon>
        <taxon>Anthephorinae</taxon>
        <taxon>Digitaria</taxon>
    </lineage>
</organism>
<sequence>MAALESAEATTPVSWTVDGYVVTSYLSILAMLMDREEDVHQLRRSRLISSIFSNEQTLAIFKCFGQNLRLGYNYFNTMREIYNYMHDRPVRIAIHKFVYNNYKTIAAVLSIASAS</sequence>
<reference evidence="1" key="1">
    <citation type="submission" date="2020-07" db="EMBL/GenBank/DDBJ databases">
        <title>Genome sequence and genetic diversity analysis of an under-domesticated orphan crop, white fonio (Digitaria exilis).</title>
        <authorList>
            <person name="Bennetzen J.L."/>
            <person name="Chen S."/>
            <person name="Ma X."/>
            <person name="Wang X."/>
            <person name="Yssel A.E.J."/>
            <person name="Chaluvadi S.R."/>
            <person name="Johnson M."/>
            <person name="Gangashetty P."/>
            <person name="Hamidou F."/>
            <person name="Sanogo M.D."/>
            <person name="Zwaenepoel A."/>
            <person name="Wallace J."/>
            <person name="Van De Peer Y."/>
            <person name="Van Deynze A."/>
        </authorList>
    </citation>
    <scope>NUCLEOTIDE SEQUENCE</scope>
    <source>
        <tissue evidence="1">Leaves</tissue>
    </source>
</reference>
<dbReference type="Proteomes" id="UP000636709">
    <property type="component" value="Unassembled WGS sequence"/>
</dbReference>
<evidence type="ECO:0000313" key="2">
    <source>
        <dbReference type="Proteomes" id="UP000636709"/>
    </source>
</evidence>
<name>A0A835FSS2_9POAL</name>
<evidence type="ECO:0000313" key="1">
    <source>
        <dbReference type="EMBL" id="KAF8775753.1"/>
    </source>
</evidence>
<dbReference type="InterPro" id="IPR004158">
    <property type="entry name" value="DUF247_pln"/>
</dbReference>
<keyword evidence="2" id="KW-1185">Reference proteome</keyword>
<dbReference type="AlphaFoldDB" id="A0A835FSS2"/>
<accession>A0A835FSS2</accession>
<dbReference type="Pfam" id="PF03140">
    <property type="entry name" value="DUF247"/>
    <property type="match status" value="1"/>
</dbReference>
<protein>
    <submittedName>
        <fullName evidence="1">Uncharacterized protein</fullName>
    </submittedName>
</protein>
<dbReference type="OrthoDB" id="1849062at2759"/>